<reference evidence="1 2" key="1">
    <citation type="submission" date="2019-02" db="EMBL/GenBank/DDBJ databases">
        <title>Genome sequencing of the rare red list fungi Antrodiella citrinella (Flaviporus citrinellus).</title>
        <authorList>
            <person name="Buettner E."/>
            <person name="Kellner H."/>
        </authorList>
    </citation>
    <scope>NUCLEOTIDE SEQUENCE [LARGE SCALE GENOMIC DNA]</scope>
    <source>
        <strain evidence="1 2">DSM 108506</strain>
    </source>
</reference>
<accession>A0A4S4N358</accession>
<organism evidence="1 2">
    <name type="scientific">Antrodiella citrinella</name>
    <dbReference type="NCBI Taxonomy" id="2447956"/>
    <lineage>
        <taxon>Eukaryota</taxon>
        <taxon>Fungi</taxon>
        <taxon>Dikarya</taxon>
        <taxon>Basidiomycota</taxon>
        <taxon>Agaricomycotina</taxon>
        <taxon>Agaricomycetes</taxon>
        <taxon>Polyporales</taxon>
        <taxon>Steccherinaceae</taxon>
        <taxon>Antrodiella</taxon>
    </lineage>
</organism>
<dbReference type="EMBL" id="SGPM01000015">
    <property type="protein sequence ID" value="THH32795.1"/>
    <property type="molecule type" value="Genomic_DNA"/>
</dbReference>
<evidence type="ECO:0000313" key="1">
    <source>
        <dbReference type="EMBL" id="THH32795.1"/>
    </source>
</evidence>
<gene>
    <name evidence="1" type="ORF">EUX98_g1380</name>
</gene>
<proteinExistence type="predicted"/>
<dbReference type="Proteomes" id="UP000308730">
    <property type="component" value="Unassembled WGS sequence"/>
</dbReference>
<comment type="caution">
    <text evidence="1">The sequence shown here is derived from an EMBL/GenBank/DDBJ whole genome shotgun (WGS) entry which is preliminary data.</text>
</comment>
<evidence type="ECO:0008006" key="3">
    <source>
        <dbReference type="Google" id="ProtNLM"/>
    </source>
</evidence>
<keyword evidence="2" id="KW-1185">Reference proteome</keyword>
<sequence length="443" mass="50621">MATPCRIINCSKQPSPRLPIEICERIIDSVAWSDVNTAEAHEGDEPSLLCCILVCRAWVPRCRFVLSYTEVDLRSHNDLVFFSRFFAVYPHTASNVEQLRIYGRKENETSTYDSWFSSVPAMLPALPNLVTLSILDVDLSHQHPNIFMLYSKFKLASELVHGLILTRVSFLHFSQVARLAYAIGARTVSVDRCPLSLPIFNSRVNRLPPPNTLHTVIEMEISSDAWSELIKVPSDWLLAFPNLQFLEITLPRYKDADNLKQIDPFAQQHGQDWFRLCELSRGLVSRSVQPKEISVHMSMVLFDVFIDGVPGGNPKLTLKAYDRDAAPCISALAKALPLLSRGYFGSVEIDLNDMLWIWEDHTPELWKAVDDALVLHHPSLTRFIFHIVSFIPYHDVFTRRYGCEDNFRDALFPQMAQRAIIERECVNEDCAIHCQVEYRKVSA</sequence>
<dbReference type="AlphaFoldDB" id="A0A4S4N358"/>
<evidence type="ECO:0000313" key="2">
    <source>
        <dbReference type="Proteomes" id="UP000308730"/>
    </source>
</evidence>
<name>A0A4S4N358_9APHY</name>
<protein>
    <recommendedName>
        <fullName evidence="3">F-box domain-containing protein</fullName>
    </recommendedName>
</protein>
<dbReference type="OrthoDB" id="2758643at2759"/>